<feature type="domain" description="CO dehydrogenase/acetyl-CoA synthase delta subunit TIM barrel" evidence="1">
    <location>
        <begin position="11"/>
        <end position="121"/>
    </location>
</feature>
<dbReference type="InterPro" id="IPR051069">
    <property type="entry name" value="ACDS_complex_subunit"/>
</dbReference>
<gene>
    <name evidence="2" type="ORF">S01H1_72507</name>
</gene>
<feature type="non-terminal residue" evidence="2">
    <location>
        <position position="1"/>
    </location>
</feature>
<sequence>SGHSHFETINKVMKKVCEATEGENCLINYVETDNYKTIAAACIAYNHTLVAQSSMDVNLAKQLNILLTEMNFPPERIVIDPLTGTLGYGLEYTYSIMERIRNDGLAGDKMLAFPMLINPGHESFRVKETWASEQDYPDWGNLEQRAAYWEIATAMSLLVTGAELLIMYHPRAVEVVKKKIAEMYESKKRE</sequence>
<dbReference type="EMBL" id="BARS01048366">
    <property type="protein sequence ID" value="GAG35741.1"/>
    <property type="molecule type" value="Genomic_DNA"/>
</dbReference>
<dbReference type="Pfam" id="PF03599">
    <property type="entry name" value="CdhD"/>
    <property type="match status" value="1"/>
</dbReference>
<protein>
    <recommendedName>
        <fullName evidence="1">CO dehydrogenase/acetyl-CoA synthase delta subunit TIM barrel domain-containing protein</fullName>
    </recommendedName>
</protein>
<dbReference type="PANTHER" id="PTHR36214">
    <property type="match status" value="1"/>
</dbReference>
<dbReference type="InterPro" id="IPR016041">
    <property type="entry name" value="Ac-CoA_synth_d_su_TIM-brl"/>
</dbReference>
<dbReference type="InterPro" id="IPR011005">
    <property type="entry name" value="Dihydropteroate_synth-like_sf"/>
</dbReference>
<name>X0YFY2_9ZZZZ</name>
<organism evidence="2">
    <name type="scientific">marine sediment metagenome</name>
    <dbReference type="NCBI Taxonomy" id="412755"/>
    <lineage>
        <taxon>unclassified sequences</taxon>
        <taxon>metagenomes</taxon>
        <taxon>ecological metagenomes</taxon>
    </lineage>
</organism>
<proteinExistence type="predicted"/>
<evidence type="ECO:0000259" key="1">
    <source>
        <dbReference type="Pfam" id="PF03599"/>
    </source>
</evidence>
<dbReference type="AlphaFoldDB" id="X0YFY2"/>
<reference evidence="2" key="1">
    <citation type="journal article" date="2014" name="Front. Microbiol.">
        <title>High frequency of phylogenetically diverse reductive dehalogenase-homologous genes in deep subseafloor sedimentary metagenomes.</title>
        <authorList>
            <person name="Kawai M."/>
            <person name="Futagami T."/>
            <person name="Toyoda A."/>
            <person name="Takaki Y."/>
            <person name="Nishi S."/>
            <person name="Hori S."/>
            <person name="Arai W."/>
            <person name="Tsubouchi T."/>
            <person name="Morono Y."/>
            <person name="Uchiyama I."/>
            <person name="Ito T."/>
            <person name="Fujiyama A."/>
            <person name="Inagaki F."/>
            <person name="Takami H."/>
        </authorList>
    </citation>
    <scope>NUCLEOTIDE SEQUENCE</scope>
    <source>
        <strain evidence="2">Expedition CK06-06</strain>
    </source>
</reference>
<dbReference type="PANTHER" id="PTHR36214:SF5">
    <property type="entry name" value="ACETYL-COA DECARBONYLASE_SYNTHASE COMPLEX SUBUNIT DELTA"/>
    <property type="match status" value="1"/>
</dbReference>
<dbReference type="Gene3D" id="3.20.20.20">
    <property type="entry name" value="Dihydropteroate synthase-like"/>
    <property type="match status" value="1"/>
</dbReference>
<dbReference type="SUPFAM" id="SSF51717">
    <property type="entry name" value="Dihydropteroate synthetase-like"/>
    <property type="match status" value="1"/>
</dbReference>
<accession>X0YFY2</accession>
<evidence type="ECO:0000313" key="2">
    <source>
        <dbReference type="EMBL" id="GAG35741.1"/>
    </source>
</evidence>
<comment type="caution">
    <text evidence="2">The sequence shown here is derived from an EMBL/GenBank/DDBJ whole genome shotgun (WGS) entry which is preliminary data.</text>
</comment>